<dbReference type="Pfam" id="PF00083">
    <property type="entry name" value="Sugar_tr"/>
    <property type="match status" value="1"/>
</dbReference>
<dbReference type="PANTHER" id="PTHR23500:SF109">
    <property type="entry name" value="SUGAR TRANSPORT PROTEIN 7"/>
    <property type="match status" value="1"/>
</dbReference>
<dbReference type="PROSITE" id="PS50850">
    <property type="entry name" value="MFS"/>
    <property type="match status" value="1"/>
</dbReference>
<keyword evidence="6 7" id="KW-0472">Membrane</keyword>
<keyword evidence="3" id="KW-0813">Transport</keyword>
<keyword evidence="4 7" id="KW-0812">Transmembrane</keyword>
<dbReference type="InterPro" id="IPR020846">
    <property type="entry name" value="MFS_dom"/>
</dbReference>
<dbReference type="EMBL" id="QGNW01000057">
    <property type="protein sequence ID" value="RVX05121.1"/>
    <property type="molecule type" value="Genomic_DNA"/>
</dbReference>
<comment type="subcellular location">
    <subcellularLocation>
        <location evidence="1">Membrane</location>
        <topology evidence="1">Multi-pass membrane protein</topology>
    </subcellularLocation>
</comment>
<dbReference type="AlphaFoldDB" id="A0A438J855"/>
<comment type="caution">
    <text evidence="10">The sequence shown here is derived from an EMBL/GenBank/DDBJ whole genome shotgun (WGS) entry which is preliminary data.</text>
</comment>
<dbReference type="Gene3D" id="1.20.1250.20">
    <property type="entry name" value="MFS general substrate transporter like domains"/>
    <property type="match status" value="1"/>
</dbReference>
<evidence type="ECO:0000256" key="1">
    <source>
        <dbReference type="ARBA" id="ARBA00004141"/>
    </source>
</evidence>
<dbReference type="GO" id="GO:0016020">
    <property type="term" value="C:membrane"/>
    <property type="evidence" value="ECO:0007669"/>
    <property type="project" value="UniProtKB-SubCell"/>
</dbReference>
<dbReference type="GO" id="GO:0015144">
    <property type="term" value="F:carbohydrate transmembrane transporter activity"/>
    <property type="evidence" value="ECO:0007669"/>
    <property type="project" value="InterPro"/>
</dbReference>
<keyword evidence="5 7" id="KW-1133">Transmembrane helix</keyword>
<feature type="transmembrane region" description="Helical" evidence="7">
    <location>
        <begin position="100"/>
        <end position="123"/>
    </location>
</feature>
<organism evidence="10 11">
    <name type="scientific">Vitis vinifera</name>
    <name type="common">Grape</name>
    <dbReference type="NCBI Taxonomy" id="29760"/>
    <lineage>
        <taxon>Eukaryota</taxon>
        <taxon>Viridiplantae</taxon>
        <taxon>Streptophyta</taxon>
        <taxon>Embryophyta</taxon>
        <taxon>Tracheophyta</taxon>
        <taxon>Spermatophyta</taxon>
        <taxon>Magnoliopsida</taxon>
        <taxon>eudicotyledons</taxon>
        <taxon>Gunneridae</taxon>
        <taxon>Pentapetalae</taxon>
        <taxon>rosids</taxon>
        <taxon>Vitales</taxon>
        <taxon>Vitaceae</taxon>
        <taxon>Viteae</taxon>
        <taxon>Vitis</taxon>
    </lineage>
</organism>
<dbReference type="PANTHER" id="PTHR23500">
    <property type="entry name" value="SOLUTE CARRIER FAMILY 2, FACILITATED GLUCOSE TRANSPORTER"/>
    <property type="match status" value="1"/>
</dbReference>
<evidence type="ECO:0000256" key="7">
    <source>
        <dbReference type="SAM" id="Phobius"/>
    </source>
</evidence>
<evidence type="ECO:0000256" key="2">
    <source>
        <dbReference type="ARBA" id="ARBA00010992"/>
    </source>
</evidence>
<dbReference type="InterPro" id="IPR036259">
    <property type="entry name" value="MFS_trans_sf"/>
</dbReference>
<sequence>MICLKSRGLTSTGLSLLEMTAKKGFFLYLMLSYEAACFEWGFSLFSGQEKLAIVAVPLYLSEMVPTHLRGSQNLMFHLATAMGIFTANMINYGIGNLPSWGWRLSLGLAALPAIIMTVGGLLLPETPNSLIERGSRVKGRQVLERIRGTKEVDAEFENIVDASELANSIKHP</sequence>
<dbReference type="SUPFAM" id="SSF103473">
    <property type="entry name" value="MFS general substrate transporter"/>
    <property type="match status" value="1"/>
</dbReference>
<name>A0A438J855_VITVI</name>
<evidence type="ECO:0000259" key="8">
    <source>
        <dbReference type="PROSITE" id="PS50850"/>
    </source>
</evidence>
<evidence type="ECO:0000313" key="11">
    <source>
        <dbReference type="Proteomes" id="UP000288805"/>
    </source>
</evidence>
<evidence type="ECO:0000313" key="10">
    <source>
        <dbReference type="EMBL" id="RVX05121.1"/>
    </source>
</evidence>
<evidence type="ECO:0000256" key="5">
    <source>
        <dbReference type="ARBA" id="ARBA00022989"/>
    </source>
</evidence>
<evidence type="ECO:0000256" key="6">
    <source>
        <dbReference type="ARBA" id="ARBA00023136"/>
    </source>
</evidence>
<reference evidence="10 11" key="1">
    <citation type="journal article" date="2018" name="PLoS Genet.">
        <title>Population sequencing reveals clonal diversity and ancestral inbreeding in the grapevine cultivar Chardonnay.</title>
        <authorList>
            <person name="Roach M.J."/>
            <person name="Johnson D.L."/>
            <person name="Bohlmann J."/>
            <person name="van Vuuren H.J."/>
            <person name="Jones S.J."/>
            <person name="Pretorius I.S."/>
            <person name="Schmidt S.A."/>
            <person name="Borneman A.R."/>
        </authorList>
    </citation>
    <scope>NUCLEOTIDE SEQUENCE [LARGE SCALE GENOMIC DNA]</scope>
    <source>
        <strain evidence="11">cv. Chardonnay</strain>
        <strain evidence="10">I10V1</strain>
        <tissue evidence="10">Leaf</tissue>
    </source>
</reference>
<dbReference type="InterPro" id="IPR005828">
    <property type="entry name" value="MFS_sugar_transport-like"/>
</dbReference>
<dbReference type="Proteomes" id="UP000288805">
    <property type="component" value="Unassembled WGS sequence"/>
</dbReference>
<proteinExistence type="inferred from homology"/>
<protein>
    <submittedName>
        <fullName evidence="10">Sugar transport protein 7</fullName>
    </submittedName>
</protein>
<gene>
    <name evidence="10" type="primary">STP7_2</name>
    <name evidence="9" type="synonym">STP7_4</name>
    <name evidence="10" type="ORF">CK203_020168</name>
    <name evidence="9" type="ORF">CK203_114418</name>
</gene>
<accession>A0A438J855</accession>
<keyword evidence="10" id="KW-0762">Sugar transport</keyword>
<evidence type="ECO:0000256" key="3">
    <source>
        <dbReference type="ARBA" id="ARBA00022448"/>
    </source>
</evidence>
<dbReference type="InterPro" id="IPR045262">
    <property type="entry name" value="STP/PLT_plant"/>
</dbReference>
<dbReference type="EMBL" id="QGNW01002468">
    <property type="protein sequence ID" value="RVW19512.1"/>
    <property type="molecule type" value="Genomic_DNA"/>
</dbReference>
<feature type="domain" description="Major facilitator superfamily (MFS) profile" evidence="8">
    <location>
        <begin position="1"/>
        <end position="172"/>
    </location>
</feature>
<evidence type="ECO:0000313" key="9">
    <source>
        <dbReference type="EMBL" id="RVW19512.1"/>
    </source>
</evidence>
<comment type="similarity">
    <text evidence="2">Belongs to the major facilitator superfamily. Sugar transporter (TC 2.A.1.1) family.</text>
</comment>
<feature type="transmembrane region" description="Helical" evidence="7">
    <location>
        <begin position="75"/>
        <end position="94"/>
    </location>
</feature>
<evidence type="ECO:0000256" key="4">
    <source>
        <dbReference type="ARBA" id="ARBA00022692"/>
    </source>
</evidence>